<dbReference type="GO" id="GO:0000333">
    <property type="term" value="C:telomerase catalytic core complex"/>
    <property type="evidence" value="ECO:0007669"/>
    <property type="project" value="TreeGrafter"/>
</dbReference>
<name>A0A2H3JZM3_WOLCO</name>
<comment type="subcellular location">
    <subcellularLocation>
        <location evidence="1">Nucleus</location>
    </subcellularLocation>
    <subcellularLocation>
        <location evidence="1">Chromosome</location>
        <location evidence="1">Telomere</location>
    </subcellularLocation>
</comment>
<keyword evidence="1" id="KW-0539">Nucleus</keyword>
<keyword evidence="4" id="KW-1185">Reference proteome</keyword>
<dbReference type="AlphaFoldDB" id="A0A2H3JZM3"/>
<dbReference type="InterPro" id="IPR049915">
    <property type="entry name" value="TERT_TEN"/>
</dbReference>
<dbReference type="GO" id="GO:0003720">
    <property type="term" value="F:telomerase activity"/>
    <property type="evidence" value="ECO:0007669"/>
    <property type="project" value="InterPro"/>
</dbReference>
<dbReference type="Proteomes" id="UP000218811">
    <property type="component" value="Unassembled WGS sequence"/>
</dbReference>
<dbReference type="EC" id="2.7.7.49" evidence="1"/>
<keyword evidence="1" id="KW-0460">Magnesium</keyword>
<keyword evidence="1" id="KW-0695">RNA-directed DNA polymerase</keyword>
<dbReference type="EMBL" id="KB468124">
    <property type="protein sequence ID" value="PCH42204.1"/>
    <property type="molecule type" value="Genomic_DNA"/>
</dbReference>
<keyword evidence="1" id="KW-0779">Telomere</keyword>
<dbReference type="OrthoDB" id="289721at2759"/>
<accession>A0A2H3JZM3</accession>
<comment type="similarity">
    <text evidence="1">Belongs to the reverse transcriptase family. Telomerase subfamily.</text>
</comment>
<dbReference type="GO" id="GO:0046872">
    <property type="term" value="F:metal ion binding"/>
    <property type="evidence" value="ECO:0007669"/>
    <property type="project" value="UniProtKB-KW"/>
</dbReference>
<evidence type="ECO:0000313" key="4">
    <source>
        <dbReference type="Proteomes" id="UP000218811"/>
    </source>
</evidence>
<keyword evidence="1" id="KW-0158">Chromosome</keyword>
<gene>
    <name evidence="3" type="ORF">WOLCODRAFT_34310</name>
</gene>
<keyword evidence="1" id="KW-0548">Nucleotidyltransferase</keyword>
<dbReference type="STRING" id="742152.A0A2H3JZM3"/>
<dbReference type="Pfam" id="PF11474">
    <property type="entry name" value="TEN_TERT"/>
    <property type="match status" value="1"/>
</dbReference>
<dbReference type="PANTHER" id="PTHR12066:SF0">
    <property type="entry name" value="TELOMERASE REVERSE TRANSCRIPTASE"/>
    <property type="match status" value="1"/>
</dbReference>
<dbReference type="PANTHER" id="PTHR12066">
    <property type="entry name" value="TELOMERASE REVERSE TRANSCRIPTASE"/>
    <property type="match status" value="1"/>
</dbReference>
<keyword evidence="1" id="KW-0808">Transferase</keyword>
<comment type="catalytic activity">
    <reaction evidence="1">
        <text>DNA(n) + a 2'-deoxyribonucleoside 5'-triphosphate = DNA(n+1) + diphosphate</text>
        <dbReference type="Rhea" id="RHEA:22508"/>
        <dbReference type="Rhea" id="RHEA-COMP:17339"/>
        <dbReference type="Rhea" id="RHEA-COMP:17340"/>
        <dbReference type="ChEBI" id="CHEBI:33019"/>
        <dbReference type="ChEBI" id="CHEBI:61560"/>
        <dbReference type="ChEBI" id="CHEBI:173112"/>
        <dbReference type="EC" id="2.7.7.49"/>
    </reaction>
</comment>
<evidence type="ECO:0000259" key="2">
    <source>
        <dbReference type="Pfam" id="PF11474"/>
    </source>
</evidence>
<evidence type="ECO:0000256" key="1">
    <source>
        <dbReference type="RuleBase" id="RU365061"/>
    </source>
</evidence>
<dbReference type="OMA" id="CLCQMTG"/>
<dbReference type="GO" id="GO:0000781">
    <property type="term" value="C:chromosome, telomeric region"/>
    <property type="evidence" value="ECO:0007669"/>
    <property type="project" value="UniProtKB-SubCell"/>
</dbReference>
<protein>
    <recommendedName>
        <fullName evidence="1">Telomerase reverse transcriptase</fullName>
        <ecNumber evidence="1">2.7.7.49</ecNumber>
    </recommendedName>
    <alternativeName>
        <fullName evidence="1">Telomerase catalytic subunit</fullName>
    </alternativeName>
</protein>
<dbReference type="GO" id="GO:0007004">
    <property type="term" value="P:telomere maintenance via telomerase"/>
    <property type="evidence" value="ECO:0007669"/>
    <property type="project" value="TreeGrafter"/>
</dbReference>
<evidence type="ECO:0000313" key="3">
    <source>
        <dbReference type="EMBL" id="PCH42204.1"/>
    </source>
</evidence>
<feature type="non-terminal residue" evidence="3">
    <location>
        <position position="75"/>
    </location>
</feature>
<sequence length="75" mass="8492">VTNQHLNTIVTALQAPEWDKLYRRIGEDAMFHLLTETSIFVALPNDCLCQMTGEPIVRLEPPKLADTCQNHQIST</sequence>
<comment type="function">
    <text evidence="1">Telomerase is a ribonucleoprotein enzyme essential for the replication of chromosome termini in most eukaryotes. It elongates telomeres. It is a reverse transcriptase that adds simple sequence repeats to chromosome ends by copying a template sequence within the RNA component of the enzyme.</text>
</comment>
<dbReference type="GO" id="GO:0042162">
    <property type="term" value="F:telomeric DNA binding"/>
    <property type="evidence" value="ECO:0007669"/>
    <property type="project" value="TreeGrafter"/>
</dbReference>
<organism evidence="3 4">
    <name type="scientific">Wolfiporia cocos (strain MD-104)</name>
    <name type="common">Brown rot fungus</name>
    <dbReference type="NCBI Taxonomy" id="742152"/>
    <lineage>
        <taxon>Eukaryota</taxon>
        <taxon>Fungi</taxon>
        <taxon>Dikarya</taxon>
        <taxon>Basidiomycota</taxon>
        <taxon>Agaricomycotina</taxon>
        <taxon>Agaricomycetes</taxon>
        <taxon>Polyporales</taxon>
        <taxon>Phaeolaceae</taxon>
        <taxon>Wolfiporia</taxon>
    </lineage>
</organism>
<dbReference type="InterPro" id="IPR003545">
    <property type="entry name" value="Telomerase_RT"/>
</dbReference>
<dbReference type="GO" id="GO:0070034">
    <property type="term" value="F:telomerase RNA binding"/>
    <property type="evidence" value="ECO:0007669"/>
    <property type="project" value="TreeGrafter"/>
</dbReference>
<reference evidence="3 4" key="1">
    <citation type="journal article" date="2012" name="Science">
        <title>The Paleozoic origin of enzymatic lignin decomposition reconstructed from 31 fungal genomes.</title>
        <authorList>
            <person name="Floudas D."/>
            <person name="Binder M."/>
            <person name="Riley R."/>
            <person name="Barry K."/>
            <person name="Blanchette R.A."/>
            <person name="Henrissat B."/>
            <person name="Martinez A.T."/>
            <person name="Otillar R."/>
            <person name="Spatafora J.W."/>
            <person name="Yadav J.S."/>
            <person name="Aerts A."/>
            <person name="Benoit I."/>
            <person name="Boyd A."/>
            <person name="Carlson A."/>
            <person name="Copeland A."/>
            <person name="Coutinho P.M."/>
            <person name="de Vries R.P."/>
            <person name="Ferreira P."/>
            <person name="Findley K."/>
            <person name="Foster B."/>
            <person name="Gaskell J."/>
            <person name="Glotzer D."/>
            <person name="Gorecki P."/>
            <person name="Heitman J."/>
            <person name="Hesse C."/>
            <person name="Hori C."/>
            <person name="Igarashi K."/>
            <person name="Jurgens J.A."/>
            <person name="Kallen N."/>
            <person name="Kersten P."/>
            <person name="Kohler A."/>
            <person name="Kuees U."/>
            <person name="Kumar T.K.A."/>
            <person name="Kuo A."/>
            <person name="LaButti K."/>
            <person name="Larrondo L.F."/>
            <person name="Lindquist E."/>
            <person name="Ling A."/>
            <person name="Lombard V."/>
            <person name="Lucas S."/>
            <person name="Lundell T."/>
            <person name="Martin R."/>
            <person name="McLaughlin D.J."/>
            <person name="Morgenstern I."/>
            <person name="Morin E."/>
            <person name="Murat C."/>
            <person name="Nagy L.G."/>
            <person name="Nolan M."/>
            <person name="Ohm R.A."/>
            <person name="Patyshakuliyeva A."/>
            <person name="Rokas A."/>
            <person name="Ruiz-Duenas F.J."/>
            <person name="Sabat G."/>
            <person name="Salamov A."/>
            <person name="Samejima M."/>
            <person name="Schmutz J."/>
            <person name="Slot J.C."/>
            <person name="St John F."/>
            <person name="Stenlid J."/>
            <person name="Sun H."/>
            <person name="Sun S."/>
            <person name="Syed K."/>
            <person name="Tsang A."/>
            <person name="Wiebenga A."/>
            <person name="Young D."/>
            <person name="Pisabarro A."/>
            <person name="Eastwood D.C."/>
            <person name="Martin F."/>
            <person name="Cullen D."/>
            <person name="Grigoriev I.V."/>
            <person name="Hibbett D.S."/>
        </authorList>
    </citation>
    <scope>NUCLEOTIDE SEQUENCE [LARGE SCALE GENOMIC DNA]</scope>
    <source>
        <strain evidence="3 4">MD-104</strain>
    </source>
</reference>
<feature type="domain" description="Telomerase reverse transcriptase TEN" evidence="2">
    <location>
        <begin position="5"/>
        <end position="67"/>
    </location>
</feature>
<keyword evidence="1" id="KW-0479">Metal-binding</keyword>
<proteinExistence type="inferred from homology"/>
<feature type="non-terminal residue" evidence="3">
    <location>
        <position position="1"/>
    </location>
</feature>